<comment type="caution">
    <text evidence="2">The sequence shown here is derived from an EMBL/GenBank/DDBJ whole genome shotgun (WGS) entry which is preliminary data.</text>
</comment>
<organism evidence="2 3">
    <name type="scientific">Centaurea solstitialis</name>
    <name type="common">yellow star-thistle</name>
    <dbReference type="NCBI Taxonomy" id="347529"/>
    <lineage>
        <taxon>Eukaryota</taxon>
        <taxon>Viridiplantae</taxon>
        <taxon>Streptophyta</taxon>
        <taxon>Embryophyta</taxon>
        <taxon>Tracheophyta</taxon>
        <taxon>Spermatophyta</taxon>
        <taxon>Magnoliopsida</taxon>
        <taxon>eudicotyledons</taxon>
        <taxon>Gunneridae</taxon>
        <taxon>Pentapetalae</taxon>
        <taxon>asterids</taxon>
        <taxon>campanulids</taxon>
        <taxon>Asterales</taxon>
        <taxon>Asteraceae</taxon>
        <taxon>Carduoideae</taxon>
        <taxon>Cardueae</taxon>
        <taxon>Centaureinae</taxon>
        <taxon>Centaurea</taxon>
    </lineage>
</organism>
<proteinExistence type="predicted"/>
<sequence length="318" mass="35703">MEVDCLVRDRETSGEYDVGASIWLSGELKVPQLEIERLTSESLSVVQPIGLVKEITGKLLEAITLLFRVCRERREEGVQLTAEEAMMELDILTGTELALTARSFSGGELTIEGDGRRRLPKMCTLAKARKHVLLGGSSYLAYVVDSRVGTRKKTVVVMPWVSGVPDQAKSGVVSLRPVPGSTSGDAGIVADLTKLTVKNRYPLPRIGDLFDQLQGAVQFSKIDLRSGYHQLEVREEEVHETAFRTRYGHFGFIVMPFGLMNAPTTLLDLMNRVCRPMLNRSVIVYLDETLIYWRSKEDHVEHVRIDFLTQLTQLRILK</sequence>
<gene>
    <name evidence="2" type="ORF">OSB04_012111</name>
</gene>
<dbReference type="InterPro" id="IPR043128">
    <property type="entry name" value="Rev_trsase/Diguanyl_cyclase"/>
</dbReference>
<dbReference type="PANTHER" id="PTHR24559:SF453">
    <property type="entry name" value="NUCLEOTIDYLTRANSFERASE, RIBONUCLEASE H"/>
    <property type="match status" value="1"/>
</dbReference>
<dbReference type="CDD" id="cd01647">
    <property type="entry name" value="RT_LTR"/>
    <property type="match status" value="1"/>
</dbReference>
<dbReference type="InterPro" id="IPR043502">
    <property type="entry name" value="DNA/RNA_pol_sf"/>
</dbReference>
<dbReference type="Gene3D" id="3.10.10.10">
    <property type="entry name" value="HIV Type 1 Reverse Transcriptase, subunit A, domain 1"/>
    <property type="match status" value="1"/>
</dbReference>
<dbReference type="InterPro" id="IPR000477">
    <property type="entry name" value="RT_dom"/>
</dbReference>
<name>A0AA38WDN3_9ASTR</name>
<dbReference type="EMBL" id="JARYMX010000003">
    <property type="protein sequence ID" value="KAJ9557497.1"/>
    <property type="molecule type" value="Genomic_DNA"/>
</dbReference>
<dbReference type="Pfam" id="PF00078">
    <property type="entry name" value="RVT_1"/>
    <property type="match status" value="1"/>
</dbReference>
<evidence type="ECO:0000313" key="2">
    <source>
        <dbReference type="EMBL" id="KAJ9557497.1"/>
    </source>
</evidence>
<dbReference type="InterPro" id="IPR053134">
    <property type="entry name" value="RNA-dir_DNA_polymerase"/>
</dbReference>
<dbReference type="AlphaFoldDB" id="A0AA38WDN3"/>
<accession>A0AA38WDN3</accession>
<keyword evidence="3" id="KW-1185">Reference proteome</keyword>
<evidence type="ECO:0000313" key="3">
    <source>
        <dbReference type="Proteomes" id="UP001172457"/>
    </source>
</evidence>
<reference evidence="2" key="1">
    <citation type="submission" date="2023-03" db="EMBL/GenBank/DDBJ databases">
        <title>Chromosome-scale reference genome and RAD-based genetic map of yellow starthistle (Centaurea solstitialis) reveal putative structural variation and QTLs associated with invader traits.</title>
        <authorList>
            <person name="Reatini B."/>
            <person name="Cang F.A."/>
            <person name="Jiang Q."/>
            <person name="Mckibben M.T.W."/>
            <person name="Barker M.S."/>
            <person name="Rieseberg L.H."/>
            <person name="Dlugosch K.M."/>
        </authorList>
    </citation>
    <scope>NUCLEOTIDE SEQUENCE</scope>
    <source>
        <strain evidence="2">CAN-66</strain>
        <tissue evidence="2">Leaf</tissue>
    </source>
</reference>
<dbReference type="SUPFAM" id="SSF56672">
    <property type="entry name" value="DNA/RNA polymerases"/>
    <property type="match status" value="1"/>
</dbReference>
<feature type="domain" description="Reverse transcriptase" evidence="1">
    <location>
        <begin position="192"/>
        <end position="304"/>
    </location>
</feature>
<protein>
    <recommendedName>
        <fullName evidence="1">Reverse transcriptase domain-containing protein</fullName>
    </recommendedName>
</protein>
<dbReference type="Proteomes" id="UP001172457">
    <property type="component" value="Chromosome 3"/>
</dbReference>
<dbReference type="Gene3D" id="3.30.70.270">
    <property type="match status" value="1"/>
</dbReference>
<evidence type="ECO:0000259" key="1">
    <source>
        <dbReference type="Pfam" id="PF00078"/>
    </source>
</evidence>
<dbReference type="PANTHER" id="PTHR24559">
    <property type="entry name" value="TRANSPOSON TY3-I GAG-POL POLYPROTEIN"/>
    <property type="match status" value="1"/>
</dbReference>